<keyword evidence="2" id="KW-1185">Reference proteome</keyword>
<accession>A0A4Z1EUS8</accession>
<evidence type="ECO:0000313" key="2">
    <source>
        <dbReference type="Proteomes" id="UP000297777"/>
    </source>
</evidence>
<sequence length="62" mass="7060">MRIWRPSSWLLWCWKDRKKLLRHNAGGATSLLAHKVGNTLLHKSLNDIFSIAPAGVEHQAKT</sequence>
<dbReference type="EMBL" id="PQXH01000043">
    <property type="protein sequence ID" value="TGO15210.1"/>
    <property type="molecule type" value="Genomic_DNA"/>
</dbReference>
<comment type="caution">
    <text evidence="1">The sequence shown here is derived from an EMBL/GenBank/DDBJ whole genome shotgun (WGS) entry which is preliminary data.</text>
</comment>
<dbReference type="Proteomes" id="UP000297777">
    <property type="component" value="Unassembled WGS sequence"/>
</dbReference>
<reference evidence="1 2" key="1">
    <citation type="submission" date="2017-12" db="EMBL/GenBank/DDBJ databases">
        <title>Comparative genomics of Botrytis spp.</title>
        <authorList>
            <person name="Valero-Jimenez C.A."/>
            <person name="Tapia P."/>
            <person name="Veloso J."/>
            <person name="Silva-Moreno E."/>
            <person name="Staats M."/>
            <person name="Valdes J.H."/>
            <person name="Van Kan J.A.L."/>
        </authorList>
    </citation>
    <scope>NUCLEOTIDE SEQUENCE [LARGE SCALE GENOMIC DNA]</scope>
    <source>
        <strain evidence="1 2">Bt9001</strain>
    </source>
</reference>
<protein>
    <submittedName>
        <fullName evidence="1">Uncharacterized protein</fullName>
    </submittedName>
</protein>
<dbReference type="AlphaFoldDB" id="A0A4Z1EUS8"/>
<organism evidence="1 2">
    <name type="scientific">Botrytis tulipae</name>
    <dbReference type="NCBI Taxonomy" id="87230"/>
    <lineage>
        <taxon>Eukaryota</taxon>
        <taxon>Fungi</taxon>
        <taxon>Dikarya</taxon>
        <taxon>Ascomycota</taxon>
        <taxon>Pezizomycotina</taxon>
        <taxon>Leotiomycetes</taxon>
        <taxon>Helotiales</taxon>
        <taxon>Sclerotiniaceae</taxon>
        <taxon>Botrytis</taxon>
    </lineage>
</organism>
<proteinExistence type="predicted"/>
<gene>
    <name evidence="1" type="ORF">BTUL_0043g00650</name>
</gene>
<name>A0A4Z1EUS8_9HELO</name>
<evidence type="ECO:0000313" key="1">
    <source>
        <dbReference type="EMBL" id="TGO15210.1"/>
    </source>
</evidence>